<evidence type="ECO:0000313" key="3">
    <source>
        <dbReference type="Proteomes" id="UP001153636"/>
    </source>
</evidence>
<organism evidence="2 3">
    <name type="scientific">Psylliodes chrysocephalus</name>
    <dbReference type="NCBI Taxonomy" id="3402493"/>
    <lineage>
        <taxon>Eukaryota</taxon>
        <taxon>Metazoa</taxon>
        <taxon>Ecdysozoa</taxon>
        <taxon>Arthropoda</taxon>
        <taxon>Hexapoda</taxon>
        <taxon>Insecta</taxon>
        <taxon>Pterygota</taxon>
        <taxon>Neoptera</taxon>
        <taxon>Endopterygota</taxon>
        <taxon>Coleoptera</taxon>
        <taxon>Polyphaga</taxon>
        <taxon>Cucujiformia</taxon>
        <taxon>Chrysomeloidea</taxon>
        <taxon>Chrysomelidae</taxon>
        <taxon>Galerucinae</taxon>
        <taxon>Alticini</taxon>
        <taxon>Psylliodes</taxon>
    </lineage>
</organism>
<feature type="compositionally biased region" description="Polar residues" evidence="1">
    <location>
        <begin position="81"/>
        <end position="101"/>
    </location>
</feature>
<dbReference type="OrthoDB" id="7701518at2759"/>
<evidence type="ECO:0000256" key="1">
    <source>
        <dbReference type="SAM" id="MobiDB-lite"/>
    </source>
</evidence>
<reference evidence="2" key="1">
    <citation type="submission" date="2022-01" db="EMBL/GenBank/DDBJ databases">
        <authorList>
            <person name="King R."/>
        </authorList>
    </citation>
    <scope>NUCLEOTIDE SEQUENCE</scope>
</reference>
<dbReference type="Proteomes" id="UP001153636">
    <property type="component" value="Chromosome 8"/>
</dbReference>
<dbReference type="AlphaFoldDB" id="A0A9P0D5X1"/>
<keyword evidence="3" id="KW-1185">Reference proteome</keyword>
<feature type="region of interest" description="Disordered" evidence="1">
    <location>
        <begin position="167"/>
        <end position="186"/>
    </location>
</feature>
<evidence type="ECO:0000313" key="2">
    <source>
        <dbReference type="EMBL" id="CAH1114510.1"/>
    </source>
</evidence>
<gene>
    <name evidence="2" type="ORF">PSYICH_LOCUS14725</name>
</gene>
<sequence>MKELEHIGVNTLSNNFLKINASLPKFTHNLSFRRQVFIKSTALPIPESFLINYENTSYRIFLARDILECFNCKQEDHTSSKCKTAPTSTNPTAIPSIPNQSQNSITATSETITPSPAVIAPTPAVVVPTPLKNHLQSNAASIENTNNLQQQQQKQTIESNASAMEIDQTPSSTKTNVDNTLSPSILDETSPNFTKLLDPNPLNQKCIAVFLILREHSIQHGNN</sequence>
<proteinExistence type="predicted"/>
<dbReference type="EMBL" id="OV651820">
    <property type="protein sequence ID" value="CAH1114510.1"/>
    <property type="molecule type" value="Genomic_DNA"/>
</dbReference>
<feature type="region of interest" description="Disordered" evidence="1">
    <location>
        <begin position="78"/>
        <end position="101"/>
    </location>
</feature>
<accession>A0A9P0D5X1</accession>
<protein>
    <submittedName>
        <fullName evidence="2">Uncharacterized protein</fullName>
    </submittedName>
</protein>
<name>A0A9P0D5X1_9CUCU</name>